<comment type="catalytic activity">
    <reaction evidence="6">
        <text>NAD(+) + NADPH + H(+)(in) = NADH + NADP(+) + H(+)(out)</text>
        <dbReference type="Rhea" id="RHEA:47992"/>
        <dbReference type="ChEBI" id="CHEBI:15378"/>
        <dbReference type="ChEBI" id="CHEBI:57540"/>
        <dbReference type="ChEBI" id="CHEBI:57783"/>
        <dbReference type="ChEBI" id="CHEBI:57945"/>
        <dbReference type="ChEBI" id="CHEBI:58349"/>
        <dbReference type="EC" id="7.1.1.1"/>
    </reaction>
</comment>
<dbReference type="EC" id="7.1.1.1" evidence="2"/>
<dbReference type="EMBL" id="JBHLZP010000200">
    <property type="protein sequence ID" value="MFB9835406.1"/>
    <property type="molecule type" value="Genomic_DNA"/>
</dbReference>
<evidence type="ECO:0000256" key="1">
    <source>
        <dbReference type="ARBA" id="ARBA00003943"/>
    </source>
</evidence>
<evidence type="ECO:0000256" key="2">
    <source>
        <dbReference type="ARBA" id="ARBA00012943"/>
    </source>
</evidence>
<evidence type="ECO:0000313" key="8">
    <source>
        <dbReference type="EMBL" id="MFB9835406.1"/>
    </source>
</evidence>
<keyword evidence="9" id="KW-1185">Reference proteome</keyword>
<keyword evidence="3" id="KW-0521">NADP</keyword>
<evidence type="ECO:0000256" key="6">
    <source>
        <dbReference type="ARBA" id="ARBA00048202"/>
    </source>
</evidence>
<dbReference type="SUPFAM" id="SSF51735">
    <property type="entry name" value="NAD(P)-binding Rossmann-fold domains"/>
    <property type="match status" value="1"/>
</dbReference>
<evidence type="ECO:0000313" key="9">
    <source>
        <dbReference type="Proteomes" id="UP001589627"/>
    </source>
</evidence>
<dbReference type="InterPro" id="IPR007698">
    <property type="entry name" value="AlaDH/PNT_NAD(H)-bd"/>
</dbReference>
<feature type="domain" description="Alanine dehydrogenase/pyridine nucleotide transhydrogenase NAD(H)-binding" evidence="7">
    <location>
        <begin position="1"/>
        <end position="46"/>
    </location>
</feature>
<keyword evidence="5" id="KW-0520">NAD</keyword>
<protein>
    <recommendedName>
        <fullName evidence="2">proton-translocating NAD(P)(+) transhydrogenase</fullName>
        <ecNumber evidence="2">7.1.1.1</ecNumber>
    </recommendedName>
</protein>
<comment type="function">
    <text evidence="1">The transhydrogenation between NADH and NADP is coupled to respiration and ATP hydrolysis and functions as a proton pump across the membrane.</text>
</comment>
<dbReference type="RefSeq" id="WP_378206839.1">
    <property type="nucleotide sequence ID" value="NZ_JBHLZP010000200.1"/>
</dbReference>
<evidence type="ECO:0000256" key="4">
    <source>
        <dbReference type="ARBA" id="ARBA00022967"/>
    </source>
</evidence>
<dbReference type="PANTHER" id="PTHR10160:SF19">
    <property type="entry name" value="PROTON-TRANSLOCATING NAD(P)(+) TRANSHYDROGENASE"/>
    <property type="match status" value="1"/>
</dbReference>
<organism evidence="8 9">
    <name type="scientific">Actinoallomurus acaciae</name>
    <dbReference type="NCBI Taxonomy" id="502577"/>
    <lineage>
        <taxon>Bacteria</taxon>
        <taxon>Bacillati</taxon>
        <taxon>Actinomycetota</taxon>
        <taxon>Actinomycetes</taxon>
        <taxon>Streptosporangiales</taxon>
        <taxon>Thermomonosporaceae</taxon>
        <taxon>Actinoallomurus</taxon>
    </lineage>
</organism>
<gene>
    <name evidence="8" type="ORF">ACFFNX_24805</name>
</gene>
<keyword evidence="4" id="KW-1278">Translocase</keyword>
<name>A0ABV5YK39_9ACTN</name>
<dbReference type="Proteomes" id="UP001589627">
    <property type="component" value="Unassembled WGS sequence"/>
</dbReference>
<dbReference type="Gene3D" id="3.40.50.720">
    <property type="entry name" value="NAD(P)-binding Rossmann-like Domain"/>
    <property type="match status" value="1"/>
</dbReference>
<evidence type="ECO:0000256" key="3">
    <source>
        <dbReference type="ARBA" id="ARBA00022857"/>
    </source>
</evidence>
<dbReference type="Pfam" id="PF01262">
    <property type="entry name" value="AlaDh_PNT_C"/>
    <property type="match status" value="1"/>
</dbReference>
<comment type="caution">
    <text evidence="8">The sequence shown here is derived from an EMBL/GenBank/DDBJ whole genome shotgun (WGS) entry which is preliminary data.</text>
</comment>
<accession>A0ABV5YK39</accession>
<evidence type="ECO:0000256" key="5">
    <source>
        <dbReference type="ARBA" id="ARBA00023027"/>
    </source>
</evidence>
<evidence type="ECO:0000259" key="7">
    <source>
        <dbReference type="Pfam" id="PF01262"/>
    </source>
</evidence>
<sequence>MAGLAAIGAASSLGAIVRATDPRPEVADQVRSLGGEFPAVEVEQKASGDGYARATSEGYDR</sequence>
<dbReference type="PANTHER" id="PTHR10160">
    <property type="entry name" value="NAD(P) TRANSHYDROGENASE"/>
    <property type="match status" value="1"/>
</dbReference>
<proteinExistence type="predicted"/>
<reference evidence="8 9" key="1">
    <citation type="submission" date="2024-09" db="EMBL/GenBank/DDBJ databases">
        <authorList>
            <person name="Sun Q."/>
            <person name="Mori K."/>
        </authorList>
    </citation>
    <scope>NUCLEOTIDE SEQUENCE [LARGE SCALE GENOMIC DNA]</scope>
    <source>
        <strain evidence="8 9">TBRC 0563</strain>
    </source>
</reference>
<dbReference type="InterPro" id="IPR036291">
    <property type="entry name" value="NAD(P)-bd_dom_sf"/>
</dbReference>